<evidence type="ECO:0000313" key="2">
    <source>
        <dbReference type="EMBL" id="ART30408.1"/>
    </source>
</evidence>
<organism evidence="2">
    <name type="scientific">Utricularia reniformis</name>
    <dbReference type="NCBI Taxonomy" id="192314"/>
    <lineage>
        <taxon>Eukaryota</taxon>
        <taxon>Viridiplantae</taxon>
        <taxon>Streptophyta</taxon>
        <taxon>Embryophyta</taxon>
        <taxon>Tracheophyta</taxon>
        <taxon>Spermatophyta</taxon>
        <taxon>Magnoliopsida</taxon>
        <taxon>eudicotyledons</taxon>
        <taxon>Gunneridae</taxon>
        <taxon>Pentapetalae</taxon>
        <taxon>asterids</taxon>
        <taxon>lamiids</taxon>
        <taxon>Lamiales</taxon>
        <taxon>Lentibulariaceae</taxon>
        <taxon>Utricularia</taxon>
    </lineage>
</organism>
<keyword evidence="2" id="KW-0496">Mitochondrion</keyword>
<evidence type="ECO:0000256" key="1">
    <source>
        <dbReference type="SAM" id="Phobius"/>
    </source>
</evidence>
<keyword evidence="1" id="KW-0812">Transmembrane</keyword>
<name>A0A1Y0AZ31_9LAMI</name>
<accession>A0A1Y0AZ31</accession>
<feature type="transmembrane region" description="Helical" evidence="1">
    <location>
        <begin position="20"/>
        <end position="40"/>
    </location>
</feature>
<gene>
    <name evidence="2" type="ORF">AEK19_MT1793</name>
</gene>
<dbReference type="AlphaFoldDB" id="A0A1Y0AZ31"/>
<keyword evidence="1" id="KW-0472">Membrane</keyword>
<keyword evidence="1" id="KW-1133">Transmembrane helix</keyword>
<sequence length="52" mass="5989">MSARKDAPVKKLPSARSLPFFSSLLLVFPFSCFSSFFYQFQAGLIFNILLFY</sequence>
<geneLocation type="mitochondrion" evidence="2"/>
<proteinExistence type="predicted"/>
<dbReference type="EMBL" id="KY774314">
    <property type="protein sequence ID" value="ART30408.1"/>
    <property type="molecule type" value="Genomic_DNA"/>
</dbReference>
<reference evidence="2" key="1">
    <citation type="submission" date="2017-03" db="EMBL/GenBank/DDBJ databases">
        <title>The mitochondrial genome of the carnivorous plant Utricularia reniformis (Lentibulariaceae): structure, comparative analysis and evolutionary landmarks.</title>
        <authorList>
            <person name="Silva S.R."/>
            <person name="Alvarenga D.O."/>
            <person name="Michael T.P."/>
            <person name="Miranda V.F.O."/>
            <person name="Varani A.M."/>
        </authorList>
    </citation>
    <scope>NUCLEOTIDE SEQUENCE</scope>
</reference>
<protein>
    <submittedName>
        <fullName evidence="2">Uncharacterized protein</fullName>
    </submittedName>
</protein>